<accession>A0A363NQR1</accession>
<dbReference type="GO" id="GO:0006310">
    <property type="term" value="P:DNA recombination"/>
    <property type="evidence" value="ECO:0007669"/>
    <property type="project" value="UniProtKB-KW"/>
</dbReference>
<gene>
    <name evidence="3" type="ORF">DCO56_19740</name>
</gene>
<evidence type="ECO:0000313" key="3">
    <source>
        <dbReference type="EMBL" id="PUV23145.1"/>
    </source>
</evidence>
<dbReference type="AlphaFoldDB" id="A0A363NQR1"/>
<evidence type="ECO:0000259" key="2">
    <source>
        <dbReference type="PROSITE" id="PS51898"/>
    </source>
</evidence>
<reference evidence="3 4" key="1">
    <citation type="submission" date="2018-04" db="EMBL/GenBank/DDBJ databases">
        <title>Sphingobacterium sp. M46 Genome.</title>
        <authorList>
            <person name="Cheng J."/>
            <person name="Li Y."/>
        </authorList>
    </citation>
    <scope>NUCLEOTIDE SEQUENCE [LARGE SCALE GENOMIC DNA]</scope>
    <source>
        <strain evidence="3 4">M46</strain>
    </source>
</reference>
<dbReference type="CDD" id="cd00397">
    <property type="entry name" value="DNA_BRE_C"/>
    <property type="match status" value="1"/>
</dbReference>
<dbReference type="RefSeq" id="WP_108635464.1">
    <property type="nucleotide sequence ID" value="NZ_QCXX01000005.1"/>
</dbReference>
<dbReference type="OrthoDB" id="9806835at2"/>
<dbReference type="SUPFAM" id="SSF56349">
    <property type="entry name" value="DNA breaking-rejoining enzymes"/>
    <property type="match status" value="1"/>
</dbReference>
<dbReference type="PROSITE" id="PS51898">
    <property type="entry name" value="TYR_RECOMBINASE"/>
    <property type="match status" value="1"/>
</dbReference>
<organism evidence="3 4">
    <name type="scientific">Sphingobacterium athyrii</name>
    <dbReference type="NCBI Taxonomy" id="2152717"/>
    <lineage>
        <taxon>Bacteria</taxon>
        <taxon>Pseudomonadati</taxon>
        <taxon>Bacteroidota</taxon>
        <taxon>Sphingobacteriia</taxon>
        <taxon>Sphingobacteriales</taxon>
        <taxon>Sphingobacteriaceae</taxon>
        <taxon>Sphingobacterium</taxon>
    </lineage>
</organism>
<proteinExistence type="predicted"/>
<name>A0A363NQR1_9SPHI</name>
<sequence length="377" mass="44226">MSDYSVKIKRSDDLKKRVFISICLNGKRTKEYTGLKIGLDIKPNYATSVYERDKQLQILEYEFRKAIDIGNYPPISEINHTFVEEEVSIRKAFQSALNQKLISNLNTRYKQNLTKVHSAFISYLGEENLDNPISTLKVREVQNFLNQFQSSNTYYMDKRRDLGVLLSKINNLYDLNINLIKKTERRKPKSVLHQTYDEKQIHLVLNYLKKAHENLYLCCLLSYGCFLRPHIEVRKLKGQHFKNDFSEIHLSGEENKSGRVRVTPIPKYVKEAIIERARKLLPNQNLFTETADYFNENYFSKAWSRQAKKMRELGLLSENQTIYSFRHTAAINVYKKTKDLHILQQLLGHSDMIVTLKYLRGLGVHNADELKHVMPEL</sequence>
<dbReference type="InterPro" id="IPR002104">
    <property type="entry name" value="Integrase_catalytic"/>
</dbReference>
<dbReference type="Proteomes" id="UP000250831">
    <property type="component" value="Unassembled WGS sequence"/>
</dbReference>
<dbReference type="InterPro" id="IPR011010">
    <property type="entry name" value="DNA_brk_join_enz"/>
</dbReference>
<dbReference type="GO" id="GO:0015074">
    <property type="term" value="P:DNA integration"/>
    <property type="evidence" value="ECO:0007669"/>
    <property type="project" value="InterPro"/>
</dbReference>
<dbReference type="GO" id="GO:0003677">
    <property type="term" value="F:DNA binding"/>
    <property type="evidence" value="ECO:0007669"/>
    <property type="project" value="InterPro"/>
</dbReference>
<dbReference type="Pfam" id="PF00589">
    <property type="entry name" value="Phage_integrase"/>
    <property type="match status" value="1"/>
</dbReference>
<feature type="domain" description="Tyr recombinase" evidence="2">
    <location>
        <begin position="191"/>
        <end position="371"/>
    </location>
</feature>
<evidence type="ECO:0000256" key="1">
    <source>
        <dbReference type="ARBA" id="ARBA00023172"/>
    </source>
</evidence>
<comment type="caution">
    <text evidence="3">The sequence shown here is derived from an EMBL/GenBank/DDBJ whole genome shotgun (WGS) entry which is preliminary data.</text>
</comment>
<keyword evidence="1" id="KW-0233">DNA recombination</keyword>
<keyword evidence="4" id="KW-1185">Reference proteome</keyword>
<evidence type="ECO:0000313" key="4">
    <source>
        <dbReference type="Proteomes" id="UP000250831"/>
    </source>
</evidence>
<dbReference type="EMBL" id="QCXX01000005">
    <property type="protein sequence ID" value="PUV23145.1"/>
    <property type="molecule type" value="Genomic_DNA"/>
</dbReference>
<protein>
    <recommendedName>
        <fullName evidence="2">Tyr recombinase domain-containing protein</fullName>
    </recommendedName>
</protein>
<dbReference type="Gene3D" id="1.10.443.10">
    <property type="entry name" value="Intergrase catalytic core"/>
    <property type="match status" value="1"/>
</dbReference>
<dbReference type="InterPro" id="IPR013762">
    <property type="entry name" value="Integrase-like_cat_sf"/>
</dbReference>